<gene>
    <name evidence="1" type="ORF">UFOVP286_52</name>
</gene>
<dbReference type="EMBL" id="LR796304">
    <property type="protein sequence ID" value="CAB4135779.1"/>
    <property type="molecule type" value="Genomic_DNA"/>
</dbReference>
<name>A0A6J5LVM9_9CAUD</name>
<accession>A0A6J5LVM9</accession>
<sequence length="133" mass="15163">MTKKKPKSEHNPNGRPTIMTDSTLAKLKEGFAQGFSVRNACIWADISQDTYFNYCKKYPNFSEQCKTLQQKPLIKSILVINKALNEGDVSTAKWYAERKAKDEFSLRNEITGEDGEAIKVKIPEINVIFTNEK</sequence>
<proteinExistence type="predicted"/>
<evidence type="ECO:0008006" key="2">
    <source>
        <dbReference type="Google" id="ProtNLM"/>
    </source>
</evidence>
<organism evidence="1">
    <name type="scientific">uncultured Caudovirales phage</name>
    <dbReference type="NCBI Taxonomy" id="2100421"/>
    <lineage>
        <taxon>Viruses</taxon>
        <taxon>Duplodnaviria</taxon>
        <taxon>Heunggongvirae</taxon>
        <taxon>Uroviricota</taxon>
        <taxon>Caudoviricetes</taxon>
        <taxon>Peduoviridae</taxon>
        <taxon>Maltschvirus</taxon>
        <taxon>Maltschvirus maltsch</taxon>
    </lineage>
</organism>
<protein>
    <recommendedName>
        <fullName evidence="2">Terminase small subunit</fullName>
    </recommendedName>
</protein>
<evidence type="ECO:0000313" key="1">
    <source>
        <dbReference type="EMBL" id="CAB4135779.1"/>
    </source>
</evidence>
<reference evidence="1" key="1">
    <citation type="submission" date="2020-04" db="EMBL/GenBank/DDBJ databases">
        <authorList>
            <person name="Chiriac C."/>
            <person name="Salcher M."/>
            <person name="Ghai R."/>
            <person name="Kavagutti S V."/>
        </authorList>
    </citation>
    <scope>NUCLEOTIDE SEQUENCE</scope>
</reference>